<protein>
    <submittedName>
        <fullName evidence="2">Methyltransferase</fullName>
    </submittedName>
</protein>
<dbReference type="GO" id="GO:0008170">
    <property type="term" value="F:N-methyltransferase activity"/>
    <property type="evidence" value="ECO:0007669"/>
    <property type="project" value="UniProtKB-ARBA"/>
</dbReference>
<dbReference type="CDD" id="cd02440">
    <property type="entry name" value="AdoMet_MTases"/>
    <property type="match status" value="1"/>
</dbReference>
<dbReference type="AlphaFoldDB" id="A0A8J7QCQ7"/>
<accession>A0A8J7QCQ7</accession>
<dbReference type="InterPro" id="IPR050210">
    <property type="entry name" value="tRNA_Adenine-N(6)_MTase"/>
</dbReference>
<dbReference type="Proteomes" id="UP000664417">
    <property type="component" value="Unassembled WGS sequence"/>
</dbReference>
<sequence>MGDWKPLPLAQPRRGYRYSVDALLLAGFTLAFSPRRWLDIGTGCGVIAFYLGRCLPASRGVAVERQPQLAAFARQNLADRSVLVVQGDARTFPWRAHAFDLLVCNPPFYLPGHGKIKKDPVAAHARHAFFGTFDDFLTALQPALTPAGRVCGVLPADVYARLSPGWEQAGWFPDAVLRVASFADRPAGLVCFSLVRGQPVTPASRDLVLYRAHRVYTDAATAFFARLTRD</sequence>
<dbReference type="RefSeq" id="WP_207856398.1">
    <property type="nucleotide sequence ID" value="NZ_JAFREP010000001.1"/>
</dbReference>
<evidence type="ECO:0000259" key="1">
    <source>
        <dbReference type="Pfam" id="PF13649"/>
    </source>
</evidence>
<dbReference type="GO" id="GO:0032259">
    <property type="term" value="P:methylation"/>
    <property type="evidence" value="ECO:0007669"/>
    <property type="project" value="UniProtKB-KW"/>
</dbReference>
<evidence type="ECO:0000313" key="2">
    <source>
        <dbReference type="EMBL" id="MBO1317165.1"/>
    </source>
</evidence>
<keyword evidence="2" id="KW-0489">Methyltransferase</keyword>
<dbReference type="EMBL" id="JAFREP010000001">
    <property type="protein sequence ID" value="MBO1317165.1"/>
    <property type="molecule type" value="Genomic_DNA"/>
</dbReference>
<proteinExistence type="predicted"/>
<dbReference type="InterPro" id="IPR029063">
    <property type="entry name" value="SAM-dependent_MTases_sf"/>
</dbReference>
<evidence type="ECO:0000313" key="3">
    <source>
        <dbReference type="Proteomes" id="UP000664417"/>
    </source>
</evidence>
<dbReference type="PANTHER" id="PTHR47739:SF1">
    <property type="entry name" value="TRNA1(VAL) (ADENINE(37)-N6)-METHYLTRANSFERASE"/>
    <property type="match status" value="1"/>
</dbReference>
<dbReference type="PANTHER" id="PTHR47739">
    <property type="entry name" value="TRNA1(VAL) (ADENINE(37)-N6)-METHYLTRANSFERASE"/>
    <property type="match status" value="1"/>
</dbReference>
<dbReference type="Gene3D" id="3.40.50.150">
    <property type="entry name" value="Vaccinia Virus protein VP39"/>
    <property type="match status" value="1"/>
</dbReference>
<organism evidence="2 3">
    <name type="scientific">Acanthopleuribacter pedis</name>
    <dbReference type="NCBI Taxonomy" id="442870"/>
    <lineage>
        <taxon>Bacteria</taxon>
        <taxon>Pseudomonadati</taxon>
        <taxon>Acidobacteriota</taxon>
        <taxon>Holophagae</taxon>
        <taxon>Acanthopleuribacterales</taxon>
        <taxon>Acanthopleuribacteraceae</taxon>
        <taxon>Acanthopleuribacter</taxon>
    </lineage>
</organism>
<reference evidence="2" key="1">
    <citation type="submission" date="2021-03" db="EMBL/GenBank/DDBJ databases">
        <authorList>
            <person name="Wang G."/>
        </authorList>
    </citation>
    <scope>NUCLEOTIDE SEQUENCE</scope>
    <source>
        <strain evidence="2">KCTC 12899</strain>
    </source>
</reference>
<keyword evidence="3" id="KW-1185">Reference proteome</keyword>
<feature type="domain" description="Methyltransferase" evidence="1">
    <location>
        <begin position="38"/>
        <end position="105"/>
    </location>
</feature>
<keyword evidence="2" id="KW-0808">Transferase</keyword>
<dbReference type="InterPro" id="IPR002052">
    <property type="entry name" value="DNA_methylase_N6_adenine_CS"/>
</dbReference>
<dbReference type="PROSITE" id="PS00092">
    <property type="entry name" value="N6_MTASE"/>
    <property type="match status" value="1"/>
</dbReference>
<dbReference type="SUPFAM" id="SSF53335">
    <property type="entry name" value="S-adenosyl-L-methionine-dependent methyltransferases"/>
    <property type="match status" value="1"/>
</dbReference>
<comment type="caution">
    <text evidence="2">The sequence shown here is derived from an EMBL/GenBank/DDBJ whole genome shotgun (WGS) entry which is preliminary data.</text>
</comment>
<dbReference type="GO" id="GO:0008757">
    <property type="term" value="F:S-adenosylmethionine-dependent methyltransferase activity"/>
    <property type="evidence" value="ECO:0007669"/>
    <property type="project" value="UniProtKB-ARBA"/>
</dbReference>
<name>A0A8J7QCQ7_9BACT</name>
<dbReference type="Pfam" id="PF13649">
    <property type="entry name" value="Methyltransf_25"/>
    <property type="match status" value="1"/>
</dbReference>
<gene>
    <name evidence="2" type="ORF">J3U88_01750</name>
</gene>
<dbReference type="GO" id="GO:0003676">
    <property type="term" value="F:nucleic acid binding"/>
    <property type="evidence" value="ECO:0007669"/>
    <property type="project" value="InterPro"/>
</dbReference>
<dbReference type="InterPro" id="IPR041698">
    <property type="entry name" value="Methyltransf_25"/>
</dbReference>